<dbReference type="InterPro" id="IPR050300">
    <property type="entry name" value="GDXG_lipolytic_enzyme"/>
</dbReference>
<dbReference type="InterPro" id="IPR049492">
    <property type="entry name" value="BD-FAE-like_dom"/>
</dbReference>
<keyword evidence="6" id="KW-0732">Signal</keyword>
<evidence type="ECO:0000256" key="5">
    <source>
        <dbReference type="RuleBase" id="RU361187"/>
    </source>
</evidence>
<dbReference type="PANTHER" id="PTHR48081">
    <property type="entry name" value="AB HYDROLASE SUPERFAMILY PROTEIN C4A8.06C"/>
    <property type="match status" value="1"/>
</dbReference>
<feature type="signal peptide" evidence="6">
    <location>
        <begin position="1"/>
        <end position="22"/>
    </location>
</feature>
<dbReference type="InterPro" id="IPR029058">
    <property type="entry name" value="AB_hydrolase_fold"/>
</dbReference>
<evidence type="ECO:0000256" key="6">
    <source>
        <dbReference type="SAM" id="SignalP"/>
    </source>
</evidence>
<evidence type="ECO:0000256" key="2">
    <source>
        <dbReference type="ARBA" id="ARBA00010515"/>
    </source>
</evidence>
<dbReference type="EMBL" id="JBHMFA010000005">
    <property type="protein sequence ID" value="MFB9104994.1"/>
    <property type="molecule type" value="Genomic_DNA"/>
</dbReference>
<evidence type="ECO:0000256" key="1">
    <source>
        <dbReference type="ARBA" id="ARBA00009865"/>
    </source>
</evidence>
<dbReference type="Proteomes" id="UP001589590">
    <property type="component" value="Unassembled WGS sequence"/>
</dbReference>
<protein>
    <submittedName>
        <fullName evidence="8">Alpha/beta hydrolase fold domain-containing protein</fullName>
    </submittedName>
</protein>
<dbReference type="Gene3D" id="2.115.10.20">
    <property type="entry name" value="Glycosyl hydrolase domain, family 43"/>
    <property type="match status" value="1"/>
</dbReference>
<feature type="chain" id="PRO_5045140109" evidence="6">
    <location>
        <begin position="23"/>
        <end position="595"/>
    </location>
</feature>
<dbReference type="Gene3D" id="3.40.50.1820">
    <property type="entry name" value="alpha/beta hydrolase"/>
    <property type="match status" value="1"/>
</dbReference>
<feature type="domain" description="BD-FAE-like" evidence="7">
    <location>
        <begin position="53"/>
        <end position="229"/>
    </location>
</feature>
<dbReference type="SUPFAM" id="SSF53474">
    <property type="entry name" value="alpha/beta-Hydrolases"/>
    <property type="match status" value="1"/>
</dbReference>
<dbReference type="SUPFAM" id="SSF75005">
    <property type="entry name" value="Arabinanase/levansucrase/invertase"/>
    <property type="match status" value="1"/>
</dbReference>
<comment type="similarity">
    <text evidence="1 5">Belongs to the glycosyl hydrolase 43 family.</text>
</comment>
<dbReference type="InterPro" id="IPR023296">
    <property type="entry name" value="Glyco_hydro_beta-prop_sf"/>
</dbReference>
<dbReference type="Pfam" id="PF20434">
    <property type="entry name" value="BD-FAE"/>
    <property type="match status" value="1"/>
</dbReference>
<keyword evidence="3 5" id="KW-0378">Hydrolase</keyword>
<evidence type="ECO:0000259" key="7">
    <source>
        <dbReference type="Pfam" id="PF20434"/>
    </source>
</evidence>
<evidence type="ECO:0000256" key="4">
    <source>
        <dbReference type="ARBA" id="ARBA00023295"/>
    </source>
</evidence>
<evidence type="ECO:0000313" key="9">
    <source>
        <dbReference type="Proteomes" id="UP001589590"/>
    </source>
</evidence>
<dbReference type="PANTHER" id="PTHR48081:SF30">
    <property type="entry name" value="ACETYL-HYDROLASE LIPR-RELATED"/>
    <property type="match status" value="1"/>
</dbReference>
<gene>
    <name evidence="8" type="ORF">ACFFU1_08790</name>
</gene>
<accession>A0ABV5GZU7</accession>
<comment type="similarity">
    <text evidence="2">Belongs to the 'GDXG' lipolytic enzyme family.</text>
</comment>
<dbReference type="GO" id="GO:0016787">
    <property type="term" value="F:hydrolase activity"/>
    <property type="evidence" value="ECO:0007669"/>
    <property type="project" value="UniProtKB-KW"/>
</dbReference>
<name>A0ABV5GZU7_9FLAO</name>
<keyword evidence="9" id="KW-1185">Reference proteome</keyword>
<evidence type="ECO:0000256" key="3">
    <source>
        <dbReference type="ARBA" id="ARBA00022801"/>
    </source>
</evidence>
<dbReference type="InterPro" id="IPR006710">
    <property type="entry name" value="Glyco_hydro_43"/>
</dbReference>
<keyword evidence="4 5" id="KW-0326">Glycosidase</keyword>
<sequence length="595" mass="66328">MSKNKTTIFLAMLMLIALQMGAQNIEPSKKVLYKVIDGDSLYLHVFEPKTTIETAPTAAVVFFFGGGWTSGNPKQFYQQSEYLASRGMLAISAEYRTKNTYGTTPFECVEDGKSAIRWVREHAKELHIDPNKIVAGGGSAGGHVATCTAVIDGFENASENLTISSVPNAVIGYNPVIDTSEKGYGAKKVKGRETEISPCHNVKSDLPPMLFFHGKKDTTVPFENADRFNRLMHEAGNKSELIAVENVGHGFFNGSFFRNSSDDKYYNLTMYHTDLFLQDLGYLTGKATIASTEGLTFEYSEIAGVGKGSKYNRRDNSDIIKVNDTYYMWYTRMDKPTTSGYWGTIWYATSKDEGYTWQEQGLALGLGEKGTFDSHSVFTPNILEFNGQYYLYYTGVKPTPNNKNNEFENNAKTDITALGLAVSDSPDGPFERVENNPVLTISNVAKDFDSYRIDDASMLVRDNKIALYYKGRSLIHGTKGAHHTQMGVAFSETPEGPFEKHIKPILDKSHEVLIWNENEGVSSLASINQTVNYAPDGVNFYPLYDDLTNIPKAPGLYRSSLTGNHDSANVPTWGIAMIQKKKETYLIRFEIKKEQ</sequence>
<evidence type="ECO:0000313" key="8">
    <source>
        <dbReference type="EMBL" id="MFB9104994.1"/>
    </source>
</evidence>
<proteinExistence type="inferred from homology"/>
<dbReference type="Pfam" id="PF04616">
    <property type="entry name" value="Glyco_hydro_43"/>
    <property type="match status" value="1"/>
</dbReference>
<organism evidence="8 9">
    <name type="scientific">Algibacter miyuki</name>
    <dbReference type="NCBI Taxonomy" id="1306933"/>
    <lineage>
        <taxon>Bacteria</taxon>
        <taxon>Pseudomonadati</taxon>
        <taxon>Bacteroidota</taxon>
        <taxon>Flavobacteriia</taxon>
        <taxon>Flavobacteriales</taxon>
        <taxon>Flavobacteriaceae</taxon>
        <taxon>Algibacter</taxon>
    </lineage>
</organism>
<comment type="caution">
    <text evidence="8">The sequence shown here is derived from an EMBL/GenBank/DDBJ whole genome shotgun (WGS) entry which is preliminary data.</text>
</comment>
<dbReference type="RefSeq" id="WP_290272890.1">
    <property type="nucleotide sequence ID" value="NZ_JAUFQP010000013.1"/>
</dbReference>
<reference evidence="8 9" key="1">
    <citation type="submission" date="2024-09" db="EMBL/GenBank/DDBJ databases">
        <authorList>
            <person name="Sun Q."/>
            <person name="Mori K."/>
        </authorList>
    </citation>
    <scope>NUCLEOTIDE SEQUENCE [LARGE SCALE GENOMIC DNA]</scope>
    <source>
        <strain evidence="8 9">CECT 8300</strain>
    </source>
</reference>